<dbReference type="GO" id="GO:0003676">
    <property type="term" value="F:nucleic acid binding"/>
    <property type="evidence" value="ECO:0007669"/>
    <property type="project" value="InterPro"/>
</dbReference>
<evidence type="ECO:0000313" key="4">
    <source>
        <dbReference type="EMBL" id="KAJ4976790.1"/>
    </source>
</evidence>
<evidence type="ECO:0000259" key="3">
    <source>
        <dbReference type="PROSITE" id="PS50158"/>
    </source>
</evidence>
<dbReference type="InterPro" id="IPR036875">
    <property type="entry name" value="Znf_CCHC_sf"/>
</dbReference>
<feature type="compositionally biased region" description="Polar residues" evidence="2">
    <location>
        <begin position="1"/>
        <end position="34"/>
    </location>
</feature>
<feature type="region of interest" description="Disordered" evidence="2">
    <location>
        <begin position="1"/>
        <end position="41"/>
    </location>
</feature>
<evidence type="ECO:0000256" key="2">
    <source>
        <dbReference type="SAM" id="MobiDB-lite"/>
    </source>
</evidence>
<dbReference type="SUPFAM" id="SSF57756">
    <property type="entry name" value="Retrovirus zinc finger-like domains"/>
    <property type="match status" value="1"/>
</dbReference>
<keyword evidence="1" id="KW-0479">Metal-binding</keyword>
<comment type="caution">
    <text evidence="4">The sequence shown here is derived from an EMBL/GenBank/DDBJ whole genome shotgun (WGS) entry which is preliminary data.</text>
</comment>
<proteinExistence type="predicted"/>
<dbReference type="Proteomes" id="UP001141806">
    <property type="component" value="Unassembled WGS sequence"/>
</dbReference>
<keyword evidence="5" id="KW-1185">Reference proteome</keyword>
<evidence type="ECO:0000313" key="5">
    <source>
        <dbReference type="Proteomes" id="UP001141806"/>
    </source>
</evidence>
<name>A0A9Q0KU61_9MAGN</name>
<reference evidence="4" key="1">
    <citation type="journal article" date="2023" name="Plant J.">
        <title>The genome of the king protea, Protea cynaroides.</title>
        <authorList>
            <person name="Chang J."/>
            <person name="Duong T.A."/>
            <person name="Schoeman C."/>
            <person name="Ma X."/>
            <person name="Roodt D."/>
            <person name="Barker N."/>
            <person name="Li Z."/>
            <person name="Van de Peer Y."/>
            <person name="Mizrachi E."/>
        </authorList>
    </citation>
    <scope>NUCLEOTIDE SEQUENCE</scope>
    <source>
        <tissue evidence="4">Young leaves</tissue>
    </source>
</reference>
<protein>
    <recommendedName>
        <fullName evidence="3">CCHC-type domain-containing protein</fullName>
    </recommendedName>
</protein>
<dbReference type="PROSITE" id="PS50158">
    <property type="entry name" value="ZF_CCHC"/>
    <property type="match status" value="1"/>
</dbReference>
<dbReference type="Pfam" id="PF00098">
    <property type="entry name" value="zf-CCHC"/>
    <property type="match status" value="1"/>
</dbReference>
<feature type="domain" description="CCHC-type" evidence="3">
    <location>
        <begin position="176"/>
        <end position="192"/>
    </location>
</feature>
<dbReference type="OrthoDB" id="1938712at2759"/>
<gene>
    <name evidence="4" type="ORF">NE237_001896</name>
</gene>
<dbReference type="InterPro" id="IPR001878">
    <property type="entry name" value="Znf_CCHC"/>
</dbReference>
<dbReference type="EMBL" id="JAMYWD010000003">
    <property type="protein sequence ID" value="KAJ4976790.1"/>
    <property type="molecule type" value="Genomic_DNA"/>
</dbReference>
<keyword evidence="1" id="KW-0862">Zinc</keyword>
<organism evidence="4 5">
    <name type="scientific">Protea cynaroides</name>
    <dbReference type="NCBI Taxonomy" id="273540"/>
    <lineage>
        <taxon>Eukaryota</taxon>
        <taxon>Viridiplantae</taxon>
        <taxon>Streptophyta</taxon>
        <taxon>Embryophyta</taxon>
        <taxon>Tracheophyta</taxon>
        <taxon>Spermatophyta</taxon>
        <taxon>Magnoliopsida</taxon>
        <taxon>Proteales</taxon>
        <taxon>Proteaceae</taxon>
        <taxon>Protea</taxon>
    </lineage>
</organism>
<dbReference type="AlphaFoldDB" id="A0A9Q0KU61"/>
<evidence type="ECO:0000256" key="1">
    <source>
        <dbReference type="PROSITE-ProRule" id="PRU00047"/>
    </source>
</evidence>
<accession>A0A9Q0KU61</accession>
<dbReference type="Gene3D" id="4.10.60.10">
    <property type="entry name" value="Zinc finger, CCHC-type"/>
    <property type="match status" value="1"/>
</dbReference>
<sequence length="314" mass="35278">METNDNEGQQGQKGNIGTQNTAPQNVHTQANPTNLPAPPTDLTTAVMNLAQQMQQIQQVQANMQVAMEFIFQLPTQHLYLQDKLVLHLVVATLYPKHHKHQQYKTKCKTLKHRKASITKRESYFTQNRGIKRPNGNSYNGGNSKTFKPFCTQGFNAAAKTTPTAQPQQKQSNARVKCFNCDQVRHYSRECPKPRKQLQQGKVFIVTSKDVVASPNVVTGLPPNRVTKFVIDLIPEAAPVSTALYRMAPTVLKELKIVADLLDEVKAAIKSDPYLRTVQENLEKGRTTLEVTLDVEKVLRYKGRVCVLENEELGC</sequence>
<keyword evidence="1" id="KW-0863">Zinc-finger</keyword>
<dbReference type="GO" id="GO:0008270">
    <property type="term" value="F:zinc ion binding"/>
    <property type="evidence" value="ECO:0007669"/>
    <property type="project" value="UniProtKB-KW"/>
</dbReference>
<dbReference type="SMART" id="SM00343">
    <property type="entry name" value="ZnF_C2HC"/>
    <property type="match status" value="1"/>
</dbReference>